<sequence length="418" mass="47689">MTHSIFLRITLFFLVTFIAMGLGFVFLQQKLAQEYTHRIESEAGNMLLVLRKSVPLAPPMRRSYLQEHGYSVAEPHHDLIKTLKNALTVIPKNYPEEIKSSLHEGRIQILRDENHLYIYLTKATPPLLVIKTDAAKQSHWIEALLLSLILALLLLYWFIIKTLFPLKTITQAIAQYGAAGIYTPIHSKKKDEISLVSRALDTAMEKNQALLEARKLFLRNIMHELKTPITVGKLSLPFIKKSEEKSILERAFFRMEHLIAELVRLEQITSGSLAPHLQTCDPKALLERAKGLLFLHDEAIDLSLDGTLIVADCEVMVTVFKNLIDNAIKYSSEGKVTVLQKGERFLFSNVGEPWGEECTLERLSEPFLHHHENSNSFGLGLYIIKSIIDAHNFTLNYRYENGSHRFEVVCRNPLLPLD</sequence>
<dbReference type="InterPro" id="IPR003594">
    <property type="entry name" value="HATPase_dom"/>
</dbReference>
<evidence type="ECO:0000256" key="1">
    <source>
        <dbReference type="ARBA" id="ARBA00000085"/>
    </source>
</evidence>
<dbReference type="SMART" id="SM00387">
    <property type="entry name" value="HATPase_c"/>
    <property type="match status" value="1"/>
</dbReference>
<reference evidence="12 13" key="1">
    <citation type="journal article" date="2017" name="Front. Microbiol.">
        <title>Comparative Genomic Analysis of the Class Epsilonproteobacteria and Proposed Reclassification to Epsilonbacteraeota (phyl. nov.).</title>
        <authorList>
            <person name="Waite D.W."/>
            <person name="Vanwonterghem I."/>
            <person name="Rinke C."/>
            <person name="Parks D.H."/>
            <person name="Zhang Y."/>
            <person name="Takai K."/>
            <person name="Sievert S.M."/>
            <person name="Simon J."/>
            <person name="Campbell B.J."/>
            <person name="Hanson T.E."/>
            <person name="Woyke T."/>
            <person name="Klotz M.G."/>
            <person name="Hugenholtz P."/>
        </authorList>
    </citation>
    <scope>NUCLEOTIDE SEQUENCE [LARGE SCALE GENOMIC DNA]</scope>
    <source>
        <strain evidence="12">UBA12443</strain>
    </source>
</reference>
<dbReference type="InterPro" id="IPR047994">
    <property type="entry name" value="ArsS-like"/>
</dbReference>
<keyword evidence="7" id="KW-0418">Kinase</keyword>
<dbReference type="Gene3D" id="1.10.287.130">
    <property type="match status" value="1"/>
</dbReference>
<evidence type="ECO:0000313" key="13">
    <source>
        <dbReference type="Proteomes" id="UP000228859"/>
    </source>
</evidence>
<dbReference type="EC" id="2.7.13.3" evidence="3"/>
<evidence type="ECO:0000259" key="11">
    <source>
        <dbReference type="PROSITE" id="PS50109"/>
    </source>
</evidence>
<dbReference type="AlphaFoldDB" id="A0A2D3WE26"/>
<dbReference type="InterPro" id="IPR003661">
    <property type="entry name" value="HisK_dim/P_dom"/>
</dbReference>
<dbReference type="InterPro" id="IPR036097">
    <property type="entry name" value="HisK_dim/P_sf"/>
</dbReference>
<proteinExistence type="predicted"/>
<comment type="subcellular location">
    <subcellularLocation>
        <location evidence="2">Membrane</location>
        <topology evidence="2">Multi-pass membrane protein</topology>
    </subcellularLocation>
</comment>
<dbReference type="EMBL" id="DLUI01000002">
    <property type="protein sequence ID" value="DAB39561.1"/>
    <property type="molecule type" value="Genomic_DNA"/>
</dbReference>
<name>A0A2D3WE26_9BACT</name>
<dbReference type="PANTHER" id="PTHR45528:SF12">
    <property type="entry name" value="SENSOR HISTIDINE KINASE ARSS"/>
    <property type="match status" value="1"/>
</dbReference>
<dbReference type="SMART" id="SM00388">
    <property type="entry name" value="HisKA"/>
    <property type="match status" value="1"/>
</dbReference>
<dbReference type="InterPro" id="IPR005467">
    <property type="entry name" value="His_kinase_dom"/>
</dbReference>
<dbReference type="InterPro" id="IPR050398">
    <property type="entry name" value="HssS/ArlS-like"/>
</dbReference>
<feature type="domain" description="Histidine kinase" evidence="11">
    <location>
        <begin position="220"/>
        <end position="416"/>
    </location>
</feature>
<evidence type="ECO:0000256" key="2">
    <source>
        <dbReference type="ARBA" id="ARBA00004141"/>
    </source>
</evidence>
<keyword evidence="6 10" id="KW-0812">Transmembrane</keyword>
<evidence type="ECO:0000256" key="4">
    <source>
        <dbReference type="ARBA" id="ARBA00022553"/>
    </source>
</evidence>
<feature type="transmembrane region" description="Helical" evidence="10">
    <location>
        <begin position="140"/>
        <end position="159"/>
    </location>
</feature>
<keyword evidence="9 10" id="KW-0472">Membrane</keyword>
<dbReference type="Gene3D" id="3.30.565.10">
    <property type="entry name" value="Histidine kinase-like ATPase, C-terminal domain"/>
    <property type="match status" value="1"/>
</dbReference>
<dbReference type="CDD" id="cd00075">
    <property type="entry name" value="HATPase"/>
    <property type="match status" value="1"/>
</dbReference>
<dbReference type="Proteomes" id="UP000228859">
    <property type="component" value="Unassembled WGS sequence"/>
</dbReference>
<keyword evidence="4" id="KW-0597">Phosphoprotein</keyword>
<gene>
    <name evidence="12" type="ORF">CFH83_00100</name>
</gene>
<comment type="caution">
    <text evidence="12">The sequence shown here is derived from an EMBL/GenBank/DDBJ whole genome shotgun (WGS) entry which is preliminary data.</text>
</comment>
<dbReference type="PROSITE" id="PS50109">
    <property type="entry name" value="HIS_KIN"/>
    <property type="match status" value="1"/>
</dbReference>
<protein>
    <recommendedName>
        <fullName evidence="3">histidine kinase</fullName>
        <ecNumber evidence="3">2.7.13.3</ecNumber>
    </recommendedName>
</protein>
<dbReference type="GO" id="GO:0016020">
    <property type="term" value="C:membrane"/>
    <property type="evidence" value="ECO:0007669"/>
    <property type="project" value="UniProtKB-SubCell"/>
</dbReference>
<evidence type="ECO:0000256" key="7">
    <source>
        <dbReference type="ARBA" id="ARBA00022777"/>
    </source>
</evidence>
<dbReference type="InterPro" id="IPR036890">
    <property type="entry name" value="HATPase_C_sf"/>
</dbReference>
<accession>A0A2D3WE26</accession>
<dbReference type="Pfam" id="PF02518">
    <property type="entry name" value="HATPase_c"/>
    <property type="match status" value="1"/>
</dbReference>
<keyword evidence="5" id="KW-0808">Transferase</keyword>
<evidence type="ECO:0000256" key="6">
    <source>
        <dbReference type="ARBA" id="ARBA00022692"/>
    </source>
</evidence>
<dbReference type="SUPFAM" id="SSF47384">
    <property type="entry name" value="Homodimeric domain of signal transducing histidine kinase"/>
    <property type="match status" value="1"/>
</dbReference>
<dbReference type="RefSeq" id="WP_294896925.1">
    <property type="nucleotide sequence ID" value="NZ_DLUI01000002.1"/>
</dbReference>
<evidence type="ECO:0000256" key="5">
    <source>
        <dbReference type="ARBA" id="ARBA00022679"/>
    </source>
</evidence>
<evidence type="ECO:0000313" key="12">
    <source>
        <dbReference type="EMBL" id="DAB39561.1"/>
    </source>
</evidence>
<comment type="catalytic activity">
    <reaction evidence="1">
        <text>ATP + protein L-histidine = ADP + protein N-phospho-L-histidine.</text>
        <dbReference type="EC" id="2.7.13.3"/>
    </reaction>
</comment>
<dbReference type="SUPFAM" id="SSF55874">
    <property type="entry name" value="ATPase domain of HSP90 chaperone/DNA topoisomerase II/histidine kinase"/>
    <property type="match status" value="1"/>
</dbReference>
<evidence type="ECO:0000256" key="3">
    <source>
        <dbReference type="ARBA" id="ARBA00012438"/>
    </source>
</evidence>
<evidence type="ECO:0000256" key="10">
    <source>
        <dbReference type="SAM" id="Phobius"/>
    </source>
</evidence>
<dbReference type="NCBIfam" id="NF038389">
    <property type="entry name" value="ArsS_fam_HK"/>
    <property type="match status" value="1"/>
</dbReference>
<organism evidence="12 13">
    <name type="scientific">Sulfuricurvum kujiense</name>
    <dbReference type="NCBI Taxonomy" id="148813"/>
    <lineage>
        <taxon>Bacteria</taxon>
        <taxon>Pseudomonadati</taxon>
        <taxon>Campylobacterota</taxon>
        <taxon>Epsilonproteobacteria</taxon>
        <taxon>Campylobacterales</taxon>
        <taxon>Sulfurimonadaceae</taxon>
        <taxon>Sulfuricurvum</taxon>
    </lineage>
</organism>
<dbReference type="CDD" id="cd00082">
    <property type="entry name" value="HisKA"/>
    <property type="match status" value="1"/>
</dbReference>
<keyword evidence="8 10" id="KW-1133">Transmembrane helix</keyword>
<evidence type="ECO:0000256" key="8">
    <source>
        <dbReference type="ARBA" id="ARBA00022989"/>
    </source>
</evidence>
<evidence type="ECO:0000256" key="9">
    <source>
        <dbReference type="ARBA" id="ARBA00023136"/>
    </source>
</evidence>
<dbReference type="GO" id="GO:0000155">
    <property type="term" value="F:phosphorelay sensor kinase activity"/>
    <property type="evidence" value="ECO:0007669"/>
    <property type="project" value="InterPro"/>
</dbReference>
<dbReference type="PANTHER" id="PTHR45528">
    <property type="entry name" value="SENSOR HISTIDINE KINASE CPXA"/>
    <property type="match status" value="1"/>
</dbReference>
<feature type="transmembrane region" description="Helical" evidence="10">
    <location>
        <begin position="6"/>
        <end position="27"/>
    </location>
</feature>